<evidence type="ECO:0000313" key="1">
    <source>
        <dbReference type="EMBL" id="GKX65563.1"/>
    </source>
</evidence>
<organism evidence="1 2">
    <name type="scientific">Inconstantimicrobium mannanitabidum</name>
    <dbReference type="NCBI Taxonomy" id="1604901"/>
    <lineage>
        <taxon>Bacteria</taxon>
        <taxon>Bacillati</taxon>
        <taxon>Bacillota</taxon>
        <taxon>Clostridia</taxon>
        <taxon>Eubacteriales</taxon>
        <taxon>Clostridiaceae</taxon>
        <taxon>Inconstantimicrobium</taxon>
    </lineage>
</organism>
<name>A0ACB5R962_9CLOT</name>
<reference evidence="1" key="1">
    <citation type="journal article" date="2025" name="Int. J. Syst. Evol. Microbiol.">
        <title>Inconstantimicrobium mannanitabidum sp. nov., a novel member of the family Clostridiaceae isolated from anoxic soil under the treatment of reductive soil disinfestation.</title>
        <authorList>
            <person name="Ueki A."/>
            <person name="Tonouchi A."/>
            <person name="Honma S."/>
            <person name="Kaku N."/>
            <person name="Ueki K."/>
        </authorList>
    </citation>
    <scope>NUCLEOTIDE SEQUENCE</scope>
    <source>
        <strain evidence="1">TW13</strain>
    </source>
</reference>
<dbReference type="EMBL" id="BROD01000001">
    <property type="protein sequence ID" value="GKX65563.1"/>
    <property type="molecule type" value="Genomic_DNA"/>
</dbReference>
<keyword evidence="2" id="KW-1185">Reference proteome</keyword>
<protein>
    <submittedName>
        <fullName evidence="1">Uncharacterized protein</fullName>
    </submittedName>
</protein>
<sequence length="97" mass="11035">MKRKLFIFSIFIILFVVFGALVKVNLVLNDNTASLESLNGSVDKSLLSSELGKGVSKLYSDKSQIKLYNKDDVYYIDLDNKLYKIDLRDIKAKLGLR</sequence>
<dbReference type="Proteomes" id="UP001058074">
    <property type="component" value="Unassembled WGS sequence"/>
</dbReference>
<proteinExistence type="predicted"/>
<gene>
    <name evidence="1" type="ORF">rsdtw13_08210</name>
</gene>
<accession>A0ACB5R962</accession>
<evidence type="ECO:0000313" key="2">
    <source>
        <dbReference type="Proteomes" id="UP001058074"/>
    </source>
</evidence>
<comment type="caution">
    <text evidence="1">The sequence shown here is derived from an EMBL/GenBank/DDBJ whole genome shotgun (WGS) entry which is preliminary data.</text>
</comment>